<proteinExistence type="predicted"/>
<name>A0A0C2FK62_9BILA</name>
<sequence length="79" mass="8915">LLLRLLFFLLSYGLYAFQQFDRSVPEYETVLTPSDFELGAEIADNLRFIQHGNGDSDAMYGRTRFEGDIANENASSSPC</sequence>
<keyword evidence="1" id="KW-0732">Signal</keyword>
<feature type="non-terminal residue" evidence="2">
    <location>
        <position position="1"/>
    </location>
</feature>
<organism evidence="2 3">
    <name type="scientific">Ancylostoma duodenale</name>
    <dbReference type="NCBI Taxonomy" id="51022"/>
    <lineage>
        <taxon>Eukaryota</taxon>
        <taxon>Metazoa</taxon>
        <taxon>Ecdysozoa</taxon>
        <taxon>Nematoda</taxon>
        <taxon>Chromadorea</taxon>
        <taxon>Rhabditida</taxon>
        <taxon>Rhabditina</taxon>
        <taxon>Rhabditomorpha</taxon>
        <taxon>Strongyloidea</taxon>
        <taxon>Ancylostomatidae</taxon>
        <taxon>Ancylostomatinae</taxon>
        <taxon>Ancylostoma</taxon>
    </lineage>
</organism>
<evidence type="ECO:0000313" key="3">
    <source>
        <dbReference type="Proteomes" id="UP000054047"/>
    </source>
</evidence>
<feature type="chain" id="PRO_5002148536" evidence="1">
    <location>
        <begin position="17"/>
        <end position="79"/>
    </location>
</feature>
<evidence type="ECO:0000313" key="2">
    <source>
        <dbReference type="EMBL" id="KIH47144.1"/>
    </source>
</evidence>
<keyword evidence="3" id="KW-1185">Reference proteome</keyword>
<dbReference type="OrthoDB" id="291007at2759"/>
<gene>
    <name evidence="2" type="ORF">ANCDUO_22798</name>
</gene>
<accession>A0A0C2FK62</accession>
<dbReference type="Proteomes" id="UP000054047">
    <property type="component" value="Unassembled WGS sequence"/>
</dbReference>
<feature type="signal peptide" evidence="1">
    <location>
        <begin position="1"/>
        <end position="16"/>
    </location>
</feature>
<evidence type="ECO:0000256" key="1">
    <source>
        <dbReference type="SAM" id="SignalP"/>
    </source>
</evidence>
<dbReference type="AlphaFoldDB" id="A0A0C2FK62"/>
<reference evidence="2 3" key="1">
    <citation type="submission" date="2013-12" db="EMBL/GenBank/DDBJ databases">
        <title>Draft genome of the parsitic nematode Ancylostoma duodenale.</title>
        <authorList>
            <person name="Mitreva M."/>
        </authorList>
    </citation>
    <scope>NUCLEOTIDE SEQUENCE [LARGE SCALE GENOMIC DNA]</scope>
    <source>
        <strain evidence="2 3">Zhejiang</strain>
    </source>
</reference>
<dbReference type="EMBL" id="KN768064">
    <property type="protein sequence ID" value="KIH47144.1"/>
    <property type="molecule type" value="Genomic_DNA"/>
</dbReference>
<protein>
    <submittedName>
        <fullName evidence="2">Uncharacterized protein</fullName>
    </submittedName>
</protein>